<dbReference type="AlphaFoldDB" id="C4WFA7"/>
<evidence type="ECO:0000313" key="3">
    <source>
        <dbReference type="Proteomes" id="UP000004386"/>
    </source>
</evidence>
<evidence type="ECO:0008006" key="4">
    <source>
        <dbReference type="Google" id="ProtNLM"/>
    </source>
</evidence>
<feature type="transmembrane region" description="Helical" evidence="1">
    <location>
        <begin position="158"/>
        <end position="179"/>
    </location>
</feature>
<gene>
    <name evidence="2" type="ORF">OINT_1001625</name>
</gene>
<dbReference type="InterPro" id="IPR013901">
    <property type="entry name" value="Anthrone_oxy"/>
</dbReference>
<feature type="transmembrane region" description="Helical" evidence="1">
    <location>
        <begin position="45"/>
        <end position="68"/>
    </location>
</feature>
<keyword evidence="1" id="KW-0812">Transmembrane</keyword>
<feature type="transmembrane region" description="Helical" evidence="1">
    <location>
        <begin position="108"/>
        <end position="128"/>
    </location>
</feature>
<sequence>MAAKVNRFRADKASADDRGRTVMTTGFQLLVLLTAWGSAITGGIFYAFSSFVMVALARIPASAGMMAMQSINITVLNGTFFAAFFGTALLCLAIIVLGLIGFGGLSTWAVAGAAVYLVGTIGVTMVLNVPLNNQLAVMDVNAAASADAWLVYVRDWTLWNHVRTIAALVAALILGASAMGRG</sequence>
<name>C4WFA7_9HYPH</name>
<comment type="caution">
    <text evidence="2">The sequence shown here is derived from an EMBL/GenBank/DDBJ whole genome shotgun (WGS) entry which is preliminary data.</text>
</comment>
<dbReference type="Proteomes" id="UP000004386">
    <property type="component" value="Unassembled WGS sequence"/>
</dbReference>
<reference evidence="2 3" key="1">
    <citation type="submission" date="2009-05" db="EMBL/GenBank/DDBJ databases">
        <authorList>
            <person name="Setubal J.C."/>
            <person name="Boyle S."/>
            <person name="Crasta O.R."/>
            <person name="Gillespie J.J."/>
            <person name="Kenyon R.W."/>
            <person name="Lu J."/>
            <person name="Mane S."/>
            <person name="Nagrani S."/>
            <person name="Shallom J.M."/>
            <person name="Shallom S."/>
            <person name="Shukla M."/>
            <person name="Snyder E.E."/>
            <person name="Sobral B.W."/>
            <person name="Wattam A.R."/>
            <person name="Will R."/>
            <person name="Williams K."/>
            <person name="Yoo H."/>
            <person name="Munk C."/>
            <person name="Tapia R."/>
            <person name="Green L."/>
            <person name="Rogers Y."/>
            <person name="Detter J.C."/>
            <person name="Bruce D."/>
            <person name="Brettin T.S."/>
            <person name="Tsolis R."/>
        </authorList>
    </citation>
    <scope>NUCLEOTIDE SEQUENCE [LARGE SCALE GENOMIC DNA]</scope>
    <source>
        <strain evidence="2 3">LMG 3301</strain>
    </source>
</reference>
<keyword evidence="1" id="KW-1133">Transmembrane helix</keyword>
<dbReference type="EMBL" id="ACQA01000001">
    <property type="protein sequence ID" value="EEQ96204.1"/>
    <property type="molecule type" value="Genomic_DNA"/>
</dbReference>
<dbReference type="HOGENOM" id="CLU_111152_2_0_5"/>
<feature type="transmembrane region" description="Helical" evidence="1">
    <location>
        <begin position="80"/>
        <end position="102"/>
    </location>
</feature>
<organism evidence="2 3">
    <name type="scientific">Brucella intermedia LMG 3301</name>
    <dbReference type="NCBI Taxonomy" id="641118"/>
    <lineage>
        <taxon>Bacteria</taxon>
        <taxon>Pseudomonadati</taxon>
        <taxon>Pseudomonadota</taxon>
        <taxon>Alphaproteobacteria</taxon>
        <taxon>Hyphomicrobiales</taxon>
        <taxon>Brucellaceae</taxon>
        <taxon>Brucella/Ochrobactrum group</taxon>
        <taxon>Brucella</taxon>
    </lineage>
</organism>
<keyword evidence="1" id="KW-0472">Membrane</keyword>
<accession>C4WFA7</accession>
<feature type="transmembrane region" description="Helical" evidence="1">
    <location>
        <begin position="21"/>
        <end position="39"/>
    </location>
</feature>
<proteinExistence type="predicted"/>
<dbReference type="Pfam" id="PF08592">
    <property type="entry name" value="Anthrone_oxy"/>
    <property type="match status" value="1"/>
</dbReference>
<evidence type="ECO:0000256" key="1">
    <source>
        <dbReference type="SAM" id="Phobius"/>
    </source>
</evidence>
<evidence type="ECO:0000313" key="2">
    <source>
        <dbReference type="EMBL" id="EEQ96204.1"/>
    </source>
</evidence>
<protein>
    <recommendedName>
        <fullName evidence="4">Integral membrane protein</fullName>
    </recommendedName>
</protein>